<dbReference type="GO" id="GO:0004364">
    <property type="term" value="F:glutathione transferase activity"/>
    <property type="evidence" value="ECO:0007669"/>
    <property type="project" value="TreeGrafter"/>
</dbReference>
<evidence type="ECO:0000256" key="4">
    <source>
        <dbReference type="ARBA" id="ARBA00023136"/>
    </source>
</evidence>
<keyword evidence="2 5" id="KW-0812">Transmembrane</keyword>
<dbReference type="EMBL" id="KL142404">
    <property type="protein sequence ID" value="KDR69039.1"/>
    <property type="molecule type" value="Genomic_DNA"/>
</dbReference>
<accession>A0A067SMX8</accession>
<dbReference type="InterPro" id="IPR001129">
    <property type="entry name" value="Membr-assoc_MAPEG"/>
</dbReference>
<dbReference type="Gene3D" id="1.20.120.550">
    <property type="entry name" value="Membrane associated eicosanoid/glutathione metabolism-like domain"/>
    <property type="match status" value="1"/>
</dbReference>
<dbReference type="STRING" id="685588.A0A067SMX8"/>
<evidence type="ECO:0000256" key="2">
    <source>
        <dbReference type="ARBA" id="ARBA00022692"/>
    </source>
</evidence>
<sequence>MSVTVTIPEGLQYVAGAVLFTVVVIQGLSQTVKRYRKNAGIPYPQMYAEKAEVEKSRDALLFNCAQRAHLNMLEQIPLFYATTVISGLKYPIPTAAAAVVWNISRIAFARGYLTGDPKNRTSRVYYCGTLCIVGIAVSAFVATGGWILSGLNV</sequence>
<feature type="transmembrane region" description="Helical" evidence="5">
    <location>
        <begin position="124"/>
        <end position="148"/>
    </location>
</feature>
<name>A0A067SMX8_GALM3</name>
<keyword evidence="7" id="KW-1185">Reference proteome</keyword>
<keyword evidence="4 5" id="KW-0472">Membrane</keyword>
<dbReference type="AlphaFoldDB" id="A0A067SMX8"/>
<dbReference type="InterPro" id="IPR023352">
    <property type="entry name" value="MAPEG-like_dom_sf"/>
</dbReference>
<dbReference type="HOGENOM" id="CLU_110291_1_2_1"/>
<reference evidence="7" key="1">
    <citation type="journal article" date="2014" name="Proc. Natl. Acad. Sci. U.S.A.">
        <title>Extensive sampling of basidiomycete genomes demonstrates inadequacy of the white-rot/brown-rot paradigm for wood decay fungi.</title>
        <authorList>
            <person name="Riley R."/>
            <person name="Salamov A.A."/>
            <person name="Brown D.W."/>
            <person name="Nagy L.G."/>
            <person name="Floudas D."/>
            <person name="Held B.W."/>
            <person name="Levasseur A."/>
            <person name="Lombard V."/>
            <person name="Morin E."/>
            <person name="Otillar R."/>
            <person name="Lindquist E.A."/>
            <person name="Sun H."/>
            <person name="LaButti K.M."/>
            <person name="Schmutz J."/>
            <person name="Jabbour D."/>
            <person name="Luo H."/>
            <person name="Baker S.E."/>
            <person name="Pisabarro A.G."/>
            <person name="Walton J.D."/>
            <person name="Blanchette R.A."/>
            <person name="Henrissat B."/>
            <person name="Martin F."/>
            <person name="Cullen D."/>
            <person name="Hibbett D.S."/>
            <person name="Grigoriev I.V."/>
        </authorList>
    </citation>
    <scope>NUCLEOTIDE SEQUENCE [LARGE SCALE GENOMIC DNA]</scope>
    <source>
        <strain evidence="7">CBS 339.88</strain>
    </source>
</reference>
<evidence type="ECO:0008006" key="8">
    <source>
        <dbReference type="Google" id="ProtNLM"/>
    </source>
</evidence>
<keyword evidence="3 5" id="KW-1133">Transmembrane helix</keyword>
<protein>
    <recommendedName>
        <fullName evidence="8">Microsomal glutathione S-transferase 3</fullName>
    </recommendedName>
</protein>
<dbReference type="GO" id="GO:0004602">
    <property type="term" value="F:glutathione peroxidase activity"/>
    <property type="evidence" value="ECO:0007669"/>
    <property type="project" value="TreeGrafter"/>
</dbReference>
<organism evidence="6 7">
    <name type="scientific">Galerina marginata (strain CBS 339.88)</name>
    <dbReference type="NCBI Taxonomy" id="685588"/>
    <lineage>
        <taxon>Eukaryota</taxon>
        <taxon>Fungi</taxon>
        <taxon>Dikarya</taxon>
        <taxon>Basidiomycota</taxon>
        <taxon>Agaricomycotina</taxon>
        <taxon>Agaricomycetes</taxon>
        <taxon>Agaricomycetidae</taxon>
        <taxon>Agaricales</taxon>
        <taxon>Agaricineae</taxon>
        <taxon>Strophariaceae</taxon>
        <taxon>Galerina</taxon>
    </lineage>
</organism>
<dbReference type="GO" id="GO:0005635">
    <property type="term" value="C:nuclear envelope"/>
    <property type="evidence" value="ECO:0007669"/>
    <property type="project" value="TreeGrafter"/>
</dbReference>
<proteinExistence type="predicted"/>
<dbReference type="InterPro" id="IPR050997">
    <property type="entry name" value="MAPEG"/>
</dbReference>
<dbReference type="Pfam" id="PF01124">
    <property type="entry name" value="MAPEG"/>
    <property type="match status" value="1"/>
</dbReference>
<evidence type="ECO:0000313" key="7">
    <source>
        <dbReference type="Proteomes" id="UP000027222"/>
    </source>
</evidence>
<comment type="subcellular location">
    <subcellularLocation>
        <location evidence="1">Membrane</location>
        <topology evidence="1">Multi-pass membrane protein</topology>
    </subcellularLocation>
</comment>
<dbReference type="GO" id="GO:0005783">
    <property type="term" value="C:endoplasmic reticulum"/>
    <property type="evidence" value="ECO:0007669"/>
    <property type="project" value="TreeGrafter"/>
</dbReference>
<evidence type="ECO:0000256" key="5">
    <source>
        <dbReference type="SAM" id="Phobius"/>
    </source>
</evidence>
<evidence type="ECO:0000256" key="3">
    <source>
        <dbReference type="ARBA" id="ARBA00022989"/>
    </source>
</evidence>
<dbReference type="PANTHER" id="PTHR10250">
    <property type="entry name" value="MICROSOMAL GLUTATHIONE S-TRANSFERASE"/>
    <property type="match status" value="1"/>
</dbReference>
<gene>
    <name evidence="6" type="ORF">GALMADRAFT_230860</name>
</gene>
<feature type="transmembrane region" description="Helical" evidence="5">
    <location>
        <begin position="12"/>
        <end position="29"/>
    </location>
</feature>
<dbReference type="SUPFAM" id="SSF161084">
    <property type="entry name" value="MAPEG domain-like"/>
    <property type="match status" value="1"/>
</dbReference>
<evidence type="ECO:0000256" key="1">
    <source>
        <dbReference type="ARBA" id="ARBA00004141"/>
    </source>
</evidence>
<dbReference type="PANTHER" id="PTHR10250:SF26">
    <property type="entry name" value="GLUTATHIONE S-TRANSFERASE 3, MITOCHONDRIAL"/>
    <property type="match status" value="1"/>
</dbReference>
<evidence type="ECO:0000313" key="6">
    <source>
        <dbReference type="EMBL" id="KDR69039.1"/>
    </source>
</evidence>
<dbReference type="OrthoDB" id="410651at2759"/>
<dbReference type="GO" id="GO:0016020">
    <property type="term" value="C:membrane"/>
    <property type="evidence" value="ECO:0007669"/>
    <property type="project" value="UniProtKB-SubCell"/>
</dbReference>
<dbReference type="Proteomes" id="UP000027222">
    <property type="component" value="Unassembled WGS sequence"/>
</dbReference>